<keyword evidence="2" id="KW-1185">Reference proteome</keyword>
<evidence type="ECO:0000313" key="1">
    <source>
        <dbReference type="EMBL" id="CAI8599441.1"/>
    </source>
</evidence>
<dbReference type="AlphaFoldDB" id="A0AAV0ZLW4"/>
<organism evidence="1 2">
    <name type="scientific">Vicia faba</name>
    <name type="common">Broad bean</name>
    <name type="synonym">Faba vulgaris</name>
    <dbReference type="NCBI Taxonomy" id="3906"/>
    <lineage>
        <taxon>Eukaryota</taxon>
        <taxon>Viridiplantae</taxon>
        <taxon>Streptophyta</taxon>
        <taxon>Embryophyta</taxon>
        <taxon>Tracheophyta</taxon>
        <taxon>Spermatophyta</taxon>
        <taxon>Magnoliopsida</taxon>
        <taxon>eudicotyledons</taxon>
        <taxon>Gunneridae</taxon>
        <taxon>Pentapetalae</taxon>
        <taxon>rosids</taxon>
        <taxon>fabids</taxon>
        <taxon>Fabales</taxon>
        <taxon>Fabaceae</taxon>
        <taxon>Papilionoideae</taxon>
        <taxon>50 kb inversion clade</taxon>
        <taxon>NPAAA clade</taxon>
        <taxon>Hologalegina</taxon>
        <taxon>IRL clade</taxon>
        <taxon>Fabeae</taxon>
        <taxon>Vicia</taxon>
    </lineage>
</organism>
<name>A0AAV0ZLW4_VICFA</name>
<reference evidence="1 2" key="1">
    <citation type="submission" date="2023-01" db="EMBL/GenBank/DDBJ databases">
        <authorList>
            <person name="Kreplak J."/>
        </authorList>
    </citation>
    <scope>NUCLEOTIDE SEQUENCE [LARGE SCALE GENOMIC DNA]</scope>
</reference>
<gene>
    <name evidence="1" type="ORF">VFH_II175080</name>
</gene>
<dbReference type="Proteomes" id="UP001157006">
    <property type="component" value="Chromosome 2"/>
</dbReference>
<accession>A0AAV0ZLW4</accession>
<evidence type="ECO:0000313" key="2">
    <source>
        <dbReference type="Proteomes" id="UP001157006"/>
    </source>
</evidence>
<sequence length="151" mass="18153">MLTTVNLTTKPWEKRSYDAKLHFCSQKLAIQRKSRPTSRRQLRRPYFDVSTNVQVRMKRDFWSFLVIIILQKLKNEFERGLIDSSVFKFTNCAGMVNLQVCGTGFDDWSWKLEWYKRSLVRCLQMKLSLILRHEYLEKFGSEDGRQNWMET</sequence>
<proteinExistence type="predicted"/>
<protein>
    <submittedName>
        <fullName evidence="1">Uncharacterized protein</fullName>
    </submittedName>
</protein>
<dbReference type="EMBL" id="OX451737">
    <property type="protein sequence ID" value="CAI8599441.1"/>
    <property type="molecule type" value="Genomic_DNA"/>
</dbReference>